<dbReference type="KEGG" id="bse:Bsel_2925"/>
<feature type="domain" description="Major facilitator superfamily (MFS) profile" evidence="8">
    <location>
        <begin position="12"/>
        <end position="402"/>
    </location>
</feature>
<feature type="transmembrane region" description="Helical" evidence="7">
    <location>
        <begin position="12"/>
        <end position="39"/>
    </location>
</feature>
<dbReference type="EMBL" id="CP001791">
    <property type="protein sequence ID" value="ADI00414.1"/>
    <property type="molecule type" value="Genomic_DNA"/>
</dbReference>
<feature type="transmembrane region" description="Helical" evidence="7">
    <location>
        <begin position="105"/>
        <end position="132"/>
    </location>
</feature>
<evidence type="ECO:0000256" key="7">
    <source>
        <dbReference type="SAM" id="Phobius"/>
    </source>
</evidence>
<keyword evidence="5 7" id="KW-1133">Transmembrane helix</keyword>
<dbReference type="GO" id="GO:0022857">
    <property type="term" value="F:transmembrane transporter activity"/>
    <property type="evidence" value="ECO:0007669"/>
    <property type="project" value="InterPro"/>
</dbReference>
<keyword evidence="6 7" id="KW-0472">Membrane</keyword>
<dbReference type="InterPro" id="IPR036259">
    <property type="entry name" value="MFS_trans_sf"/>
</dbReference>
<feature type="transmembrane region" description="Helical" evidence="7">
    <location>
        <begin position="45"/>
        <end position="66"/>
    </location>
</feature>
<reference evidence="9" key="1">
    <citation type="submission" date="2009-10" db="EMBL/GenBank/DDBJ databases">
        <title>Complete sequence of Bacillus selenitireducens MLS10.</title>
        <authorList>
            <consortium name="US DOE Joint Genome Institute"/>
            <person name="Lucas S."/>
            <person name="Copeland A."/>
            <person name="Lapidus A."/>
            <person name="Glavina del Rio T."/>
            <person name="Dalin E."/>
            <person name="Tice H."/>
            <person name="Bruce D."/>
            <person name="Goodwin L."/>
            <person name="Pitluck S."/>
            <person name="Sims D."/>
            <person name="Brettin T."/>
            <person name="Detter J.C."/>
            <person name="Han C."/>
            <person name="Larimer F."/>
            <person name="Land M."/>
            <person name="Hauser L."/>
            <person name="Kyrpides N."/>
            <person name="Ovchinnikova G."/>
            <person name="Stolz J."/>
        </authorList>
    </citation>
    <scope>NUCLEOTIDE SEQUENCE [LARGE SCALE GENOMIC DNA]</scope>
    <source>
        <strain evidence="9">MLS10</strain>
    </source>
</reference>
<feature type="transmembrane region" description="Helical" evidence="7">
    <location>
        <begin position="228"/>
        <end position="249"/>
    </location>
</feature>
<feature type="transmembrane region" description="Helical" evidence="7">
    <location>
        <begin position="313"/>
        <end position="335"/>
    </location>
</feature>
<dbReference type="AlphaFoldDB" id="D6XZC9"/>
<evidence type="ECO:0000256" key="3">
    <source>
        <dbReference type="ARBA" id="ARBA00022475"/>
    </source>
</evidence>
<dbReference type="InterPro" id="IPR020846">
    <property type="entry name" value="MFS_dom"/>
</dbReference>
<dbReference type="CDD" id="cd06173">
    <property type="entry name" value="MFS_MefA_like"/>
    <property type="match status" value="1"/>
</dbReference>
<evidence type="ECO:0000313" key="9">
    <source>
        <dbReference type="EMBL" id="ADI00414.1"/>
    </source>
</evidence>
<feature type="transmembrane region" description="Helical" evidence="7">
    <location>
        <begin position="144"/>
        <end position="165"/>
    </location>
</feature>
<keyword evidence="10" id="KW-1185">Reference proteome</keyword>
<dbReference type="HOGENOM" id="CLU_034180_16_1_9"/>
<comment type="subcellular location">
    <subcellularLocation>
        <location evidence="1">Cell membrane</location>
        <topology evidence="1">Multi-pass membrane protein</topology>
    </subcellularLocation>
</comment>
<dbReference type="STRING" id="439292.Bsel_2925"/>
<evidence type="ECO:0000313" key="10">
    <source>
        <dbReference type="Proteomes" id="UP000000271"/>
    </source>
</evidence>
<name>D6XZC9_BACIE</name>
<dbReference type="PANTHER" id="PTHR23513:SF6">
    <property type="entry name" value="MAJOR FACILITATOR SUPERFAMILY ASSOCIATED DOMAIN-CONTAINING PROTEIN"/>
    <property type="match status" value="1"/>
</dbReference>
<keyword evidence="4 7" id="KW-0812">Transmembrane</keyword>
<dbReference type="InterPro" id="IPR011701">
    <property type="entry name" value="MFS"/>
</dbReference>
<feature type="transmembrane region" description="Helical" evidence="7">
    <location>
        <begin position="376"/>
        <end position="397"/>
    </location>
</feature>
<dbReference type="PANTHER" id="PTHR23513">
    <property type="entry name" value="INTEGRAL MEMBRANE EFFLUX PROTEIN-RELATED"/>
    <property type="match status" value="1"/>
</dbReference>
<keyword evidence="2" id="KW-0813">Transport</keyword>
<dbReference type="RefSeq" id="WP_013173826.1">
    <property type="nucleotide sequence ID" value="NC_014219.1"/>
</dbReference>
<dbReference type="OrthoDB" id="3613552at2"/>
<accession>D6XZC9</accession>
<evidence type="ECO:0000256" key="2">
    <source>
        <dbReference type="ARBA" id="ARBA00022448"/>
    </source>
</evidence>
<dbReference type="eggNOG" id="COG2814">
    <property type="taxonomic scope" value="Bacteria"/>
</dbReference>
<evidence type="ECO:0000256" key="5">
    <source>
        <dbReference type="ARBA" id="ARBA00022989"/>
    </source>
</evidence>
<dbReference type="Pfam" id="PF07690">
    <property type="entry name" value="MFS_1"/>
    <property type="match status" value="2"/>
</dbReference>
<gene>
    <name evidence="9" type="ordered locus">Bsel_2925</name>
</gene>
<feature type="transmembrane region" description="Helical" evidence="7">
    <location>
        <begin position="289"/>
        <end position="307"/>
    </location>
</feature>
<evidence type="ECO:0000256" key="6">
    <source>
        <dbReference type="ARBA" id="ARBA00023136"/>
    </source>
</evidence>
<evidence type="ECO:0000259" key="8">
    <source>
        <dbReference type="PROSITE" id="PS50850"/>
    </source>
</evidence>
<keyword evidence="3" id="KW-1003">Cell membrane</keyword>
<proteinExistence type="predicted"/>
<dbReference type="SUPFAM" id="SSF103473">
    <property type="entry name" value="MFS general substrate transporter"/>
    <property type="match status" value="1"/>
</dbReference>
<dbReference type="PROSITE" id="PS50850">
    <property type="entry name" value="MFS"/>
    <property type="match status" value="1"/>
</dbReference>
<dbReference type="Proteomes" id="UP000000271">
    <property type="component" value="Chromosome"/>
</dbReference>
<feature type="transmembrane region" description="Helical" evidence="7">
    <location>
        <begin position="347"/>
        <end position="370"/>
    </location>
</feature>
<dbReference type="GO" id="GO:0005886">
    <property type="term" value="C:plasma membrane"/>
    <property type="evidence" value="ECO:0007669"/>
    <property type="project" value="UniProtKB-SubCell"/>
</dbReference>
<evidence type="ECO:0000256" key="4">
    <source>
        <dbReference type="ARBA" id="ARBA00022692"/>
    </source>
</evidence>
<feature type="transmembrane region" description="Helical" evidence="7">
    <location>
        <begin position="261"/>
        <end position="282"/>
    </location>
</feature>
<protein>
    <submittedName>
        <fullName evidence="9">Major facilitator superfamily MFS_1</fullName>
    </submittedName>
</protein>
<evidence type="ECO:0000256" key="1">
    <source>
        <dbReference type="ARBA" id="ARBA00004651"/>
    </source>
</evidence>
<feature type="transmembrane region" description="Helical" evidence="7">
    <location>
        <begin position="78"/>
        <end position="99"/>
    </location>
</feature>
<organism evidence="9 10">
    <name type="scientific">Bacillus selenitireducens (strain ATCC 700615 / DSM 15326 / MLS10)</name>
    <dbReference type="NCBI Taxonomy" id="439292"/>
    <lineage>
        <taxon>Bacteria</taxon>
        <taxon>Bacillati</taxon>
        <taxon>Bacillota</taxon>
        <taxon>Bacilli</taxon>
        <taxon>Bacillales</taxon>
        <taxon>Bacillaceae</taxon>
        <taxon>Salisediminibacterium</taxon>
    </lineage>
</organism>
<dbReference type="Gene3D" id="1.20.1250.20">
    <property type="entry name" value="MFS general substrate transporter like domains"/>
    <property type="match status" value="2"/>
</dbReference>
<feature type="transmembrane region" description="Helical" evidence="7">
    <location>
        <begin position="171"/>
        <end position="192"/>
    </location>
</feature>
<sequence length="405" mass="44103">MTETESLFKNKTFLLVWFSGLFVMLGFSMFFLSVSWFVVDELNNPGLLGVVLMSVSIPRVAMMIYGGILADRIRKSQIMFVTNLLQALLMLVLVLLVMYDGLTITSLLIISFVFGFLDAFFFPAVSSMMPVIVTGVQLQRANSLFQGSTEMMFIIGPLVAGVLLTVGGFNLTFGTAGVLILLSGILVFPPFLTDPKPEKRKEVTTAMYDLKEGIRYVRQSAVHRSGTLAIVIVNLFMIGPLLISFPILVEALGGTPLELSLLEAGLSVGTFLASILIVVWNVKKGRGMRVFVSLMLSLLLLIVFSLLESLVFLVIAVAVAGFMAMFVYLPTVTLVQERTEKQKMGRVMSIISLASSGFEPLAFAIIAILVSTGLPIQTILFITGVAGLILAIVLTIGSREFRAID</sequence>